<reference evidence="1 2" key="1">
    <citation type="submission" date="2016-11" db="EMBL/GenBank/DDBJ databases">
        <authorList>
            <person name="Jaros S."/>
            <person name="Januszkiewicz K."/>
            <person name="Wedrychowicz H."/>
        </authorList>
    </citation>
    <scope>NUCLEOTIDE SEQUENCE [LARGE SCALE GENOMIC DNA]</scope>
    <source>
        <strain evidence="1 2">DSM 17137</strain>
    </source>
</reference>
<dbReference type="GO" id="GO:0005975">
    <property type="term" value="P:carbohydrate metabolic process"/>
    <property type="evidence" value="ECO:0007669"/>
    <property type="project" value="InterPro"/>
</dbReference>
<dbReference type="InterPro" id="IPR011013">
    <property type="entry name" value="Gal_mutarotase_sf_dom"/>
</dbReference>
<gene>
    <name evidence="1" type="ORF">SAMN02745223_03480</name>
</gene>
<dbReference type="GO" id="GO:0030246">
    <property type="term" value="F:carbohydrate binding"/>
    <property type="evidence" value="ECO:0007669"/>
    <property type="project" value="InterPro"/>
</dbReference>
<organism evidence="1 2">
    <name type="scientific">Devosia limi DSM 17137</name>
    <dbReference type="NCBI Taxonomy" id="1121477"/>
    <lineage>
        <taxon>Bacteria</taxon>
        <taxon>Pseudomonadati</taxon>
        <taxon>Pseudomonadota</taxon>
        <taxon>Alphaproteobacteria</taxon>
        <taxon>Hyphomicrobiales</taxon>
        <taxon>Devosiaceae</taxon>
        <taxon>Devosia</taxon>
    </lineage>
</organism>
<dbReference type="SUPFAM" id="SSF74650">
    <property type="entry name" value="Galactose mutarotase-like"/>
    <property type="match status" value="1"/>
</dbReference>
<dbReference type="Pfam" id="PF01263">
    <property type="entry name" value="Aldose_epim"/>
    <property type="match status" value="1"/>
</dbReference>
<accession>A0A1M5EB33</accession>
<name>A0A1M5EB33_9HYPH</name>
<dbReference type="CDD" id="cd09021">
    <property type="entry name" value="Aldose_epim_Ec_YphB"/>
    <property type="match status" value="1"/>
</dbReference>
<dbReference type="OrthoDB" id="9796517at2"/>
<protein>
    <submittedName>
        <fullName evidence="1">Aldose 1-epimerase</fullName>
    </submittedName>
</protein>
<dbReference type="EMBL" id="FQVC01000013">
    <property type="protein sequence ID" value="SHF76281.1"/>
    <property type="molecule type" value="Genomic_DNA"/>
</dbReference>
<dbReference type="InterPro" id="IPR014718">
    <property type="entry name" value="GH-type_carb-bd"/>
</dbReference>
<dbReference type="Proteomes" id="UP000184533">
    <property type="component" value="Unassembled WGS sequence"/>
</dbReference>
<dbReference type="InterPro" id="IPR008183">
    <property type="entry name" value="Aldose_1/G6P_1-epimerase"/>
</dbReference>
<dbReference type="GO" id="GO:0016853">
    <property type="term" value="F:isomerase activity"/>
    <property type="evidence" value="ECO:0007669"/>
    <property type="project" value="InterPro"/>
</dbReference>
<sequence>MAATHRLHLAAGELRVELAPALGGCVASFRLGAIDLLRPLQVPEGATPHALYSGMFPMVPFANSIRDNRFTLEGRTYEVQPNMAGARLNYHGSGWQSGWAVSAHGDDFAELVLDDASVDSVWRYNAVQRFVLTSDGLSVHTQVTNLGEQAMPFSFGQHPWFPRHGQALVRFGATGLWLEDSEGHAEALVPVPEDADYSDWREPPPHYTNTCYAGWDGRAEIAWPRLNMGLVLTGDGIFEHLMFHVPPNRPDIVCFEPQTNATSAFDGLEDGQVAPGVHILAPGASVGGSIRMSILTNTNARG</sequence>
<evidence type="ECO:0000313" key="1">
    <source>
        <dbReference type="EMBL" id="SHF76281.1"/>
    </source>
</evidence>
<dbReference type="AlphaFoldDB" id="A0A1M5EB33"/>
<proteinExistence type="predicted"/>
<evidence type="ECO:0000313" key="2">
    <source>
        <dbReference type="Proteomes" id="UP000184533"/>
    </source>
</evidence>
<dbReference type="Gene3D" id="2.70.98.10">
    <property type="match status" value="1"/>
</dbReference>
<dbReference type="RefSeq" id="WP_052950458.1">
    <property type="nucleotide sequence ID" value="NZ_FQVC01000013.1"/>
</dbReference>